<name>A0ABU9JTK3_9BACI</name>
<organism evidence="1 2">
    <name type="scientific">Caldifermentibacillus hisashii</name>
    <dbReference type="NCBI Taxonomy" id="996558"/>
    <lineage>
        <taxon>Bacteria</taxon>
        <taxon>Bacillati</taxon>
        <taxon>Bacillota</taxon>
        <taxon>Bacilli</taxon>
        <taxon>Bacillales</taxon>
        <taxon>Bacillaceae</taxon>
        <taxon>Caldifermentibacillus</taxon>
    </lineage>
</organism>
<evidence type="ECO:0000313" key="1">
    <source>
        <dbReference type="EMBL" id="MEL3956168.1"/>
    </source>
</evidence>
<dbReference type="Gene3D" id="3.40.50.1110">
    <property type="entry name" value="SGNH hydrolase"/>
    <property type="match status" value="1"/>
</dbReference>
<dbReference type="Proteomes" id="UP001459714">
    <property type="component" value="Unassembled WGS sequence"/>
</dbReference>
<dbReference type="SUPFAM" id="SSF52266">
    <property type="entry name" value="SGNH hydrolase"/>
    <property type="match status" value="1"/>
</dbReference>
<dbReference type="InterPro" id="IPR036514">
    <property type="entry name" value="SGNH_hydro_sf"/>
</dbReference>
<proteinExistence type="predicted"/>
<reference evidence="1 2" key="1">
    <citation type="submission" date="2024-03" db="EMBL/GenBank/DDBJ databases">
        <title>Bacilli Hybrid Assemblies.</title>
        <authorList>
            <person name="Kovac J."/>
        </authorList>
    </citation>
    <scope>NUCLEOTIDE SEQUENCE [LARGE SCALE GENOMIC DNA]</scope>
    <source>
        <strain evidence="1 2">FSL M8-0022</strain>
    </source>
</reference>
<keyword evidence="2" id="KW-1185">Reference proteome</keyword>
<accession>A0ABU9JTK3</accession>
<dbReference type="RefSeq" id="WP_342019656.1">
    <property type="nucleotide sequence ID" value="NZ_CP155466.1"/>
</dbReference>
<comment type="caution">
    <text evidence="1">The sequence shown here is derived from an EMBL/GenBank/DDBJ whole genome shotgun (WGS) entry which is preliminary data.</text>
</comment>
<protein>
    <recommendedName>
        <fullName evidence="3">SGNH hydrolase-type esterase domain-containing protein</fullName>
    </recommendedName>
</protein>
<evidence type="ECO:0000313" key="2">
    <source>
        <dbReference type="Proteomes" id="UP001459714"/>
    </source>
</evidence>
<sequence>MGGIGHWHGMYNYHLNKLADELTIPKIDVRSAIKKAGDLVNLISEDGIHLTAQGYQAFSKAVYQYLIKSVEEKTI</sequence>
<dbReference type="EMBL" id="JBBYAK010000001">
    <property type="protein sequence ID" value="MEL3956168.1"/>
    <property type="molecule type" value="Genomic_DNA"/>
</dbReference>
<evidence type="ECO:0008006" key="3">
    <source>
        <dbReference type="Google" id="ProtNLM"/>
    </source>
</evidence>
<gene>
    <name evidence="1" type="ORF">NST17_02930</name>
</gene>